<gene>
    <name evidence="1" type="ORF">QTO34_007290</name>
</gene>
<organism evidence="1 2">
    <name type="scientific">Cnephaeus nilssonii</name>
    <name type="common">Northern bat</name>
    <name type="synonym">Eptesicus nilssonii</name>
    <dbReference type="NCBI Taxonomy" id="3371016"/>
    <lineage>
        <taxon>Eukaryota</taxon>
        <taxon>Metazoa</taxon>
        <taxon>Chordata</taxon>
        <taxon>Craniata</taxon>
        <taxon>Vertebrata</taxon>
        <taxon>Euteleostomi</taxon>
        <taxon>Mammalia</taxon>
        <taxon>Eutheria</taxon>
        <taxon>Laurasiatheria</taxon>
        <taxon>Chiroptera</taxon>
        <taxon>Yangochiroptera</taxon>
        <taxon>Vespertilionidae</taxon>
        <taxon>Cnephaeus</taxon>
    </lineage>
</organism>
<name>A0AA40HKP1_CNENI</name>
<sequence>MILYAWEPTWLFVVPEMHSCGSRVIGVTCSASVFSPPPYKPSEGNDWVVWFSTILSLWSAKGLKKQVLTAGMDG</sequence>
<evidence type="ECO:0000313" key="1">
    <source>
        <dbReference type="EMBL" id="KAK1332607.1"/>
    </source>
</evidence>
<dbReference type="EMBL" id="JAULJE010000018">
    <property type="protein sequence ID" value="KAK1332607.1"/>
    <property type="molecule type" value="Genomic_DNA"/>
</dbReference>
<evidence type="ECO:0000313" key="2">
    <source>
        <dbReference type="Proteomes" id="UP001177744"/>
    </source>
</evidence>
<comment type="caution">
    <text evidence="1">The sequence shown here is derived from an EMBL/GenBank/DDBJ whole genome shotgun (WGS) entry which is preliminary data.</text>
</comment>
<dbReference type="Proteomes" id="UP001177744">
    <property type="component" value="Unassembled WGS sequence"/>
</dbReference>
<accession>A0AA40HKP1</accession>
<proteinExistence type="predicted"/>
<protein>
    <submittedName>
        <fullName evidence="1">Uncharacterized protein</fullName>
    </submittedName>
</protein>
<dbReference type="AlphaFoldDB" id="A0AA40HKP1"/>
<reference evidence="1" key="1">
    <citation type="submission" date="2023-06" db="EMBL/GenBank/DDBJ databases">
        <title>Reference genome for the Northern bat (Eptesicus nilssonii), a most northern bat species.</title>
        <authorList>
            <person name="Laine V.N."/>
            <person name="Pulliainen A.T."/>
            <person name="Lilley T.M."/>
        </authorList>
    </citation>
    <scope>NUCLEOTIDE SEQUENCE</scope>
    <source>
        <strain evidence="1">BLF_Eptnil</strain>
        <tissue evidence="1">Kidney</tissue>
    </source>
</reference>
<keyword evidence="2" id="KW-1185">Reference proteome</keyword>